<sequence length="193" mass="21683">MISVDNDLDHCFLEAEDMVSGSNVPQMKDRKPPTSKCLSCATISVENCSTRLLLSKLGQLEAKVDGLDGKVDDLDESLRDVQSIMQRVDLKMGYILFLQQKLQSTFENSLDMENSSWIRKTFEISLKVMHYAVKAGLDKTIGLGQAVLVWEDLKSNVFRLGGISDDDRRAVLKGGESKELQEAWLRIQQTLAR</sequence>
<dbReference type="Proteomes" id="UP000077202">
    <property type="component" value="Unassembled WGS sequence"/>
</dbReference>
<accession>A0A176WN79</accession>
<protein>
    <submittedName>
        <fullName evidence="1">Uncharacterized protein</fullName>
    </submittedName>
</protein>
<gene>
    <name evidence="1" type="ORF">AXG93_1104s1000</name>
</gene>
<name>A0A176WN79_MARPO</name>
<comment type="caution">
    <text evidence="1">The sequence shown here is derived from an EMBL/GenBank/DDBJ whole genome shotgun (WGS) entry which is preliminary data.</text>
</comment>
<dbReference type="EMBL" id="LVLJ01000472">
    <property type="protein sequence ID" value="OAE33905.1"/>
    <property type="molecule type" value="Genomic_DNA"/>
</dbReference>
<keyword evidence="2" id="KW-1185">Reference proteome</keyword>
<proteinExistence type="predicted"/>
<organism evidence="1 2">
    <name type="scientific">Marchantia polymorpha subsp. ruderalis</name>
    <dbReference type="NCBI Taxonomy" id="1480154"/>
    <lineage>
        <taxon>Eukaryota</taxon>
        <taxon>Viridiplantae</taxon>
        <taxon>Streptophyta</taxon>
        <taxon>Embryophyta</taxon>
        <taxon>Marchantiophyta</taxon>
        <taxon>Marchantiopsida</taxon>
        <taxon>Marchantiidae</taxon>
        <taxon>Marchantiales</taxon>
        <taxon>Marchantiaceae</taxon>
        <taxon>Marchantia</taxon>
    </lineage>
</organism>
<evidence type="ECO:0000313" key="1">
    <source>
        <dbReference type="EMBL" id="OAE33905.1"/>
    </source>
</evidence>
<evidence type="ECO:0000313" key="2">
    <source>
        <dbReference type="Proteomes" id="UP000077202"/>
    </source>
</evidence>
<dbReference type="AlphaFoldDB" id="A0A176WN79"/>
<reference evidence="1" key="1">
    <citation type="submission" date="2016-03" db="EMBL/GenBank/DDBJ databases">
        <title>Mechanisms controlling the formation of the plant cell surface in tip-growing cells are functionally conserved among land plants.</title>
        <authorList>
            <person name="Honkanen S."/>
            <person name="Jones V.A."/>
            <person name="Morieri G."/>
            <person name="Champion C."/>
            <person name="Hetherington A.J."/>
            <person name="Kelly S."/>
            <person name="Saint-Marcoux D."/>
            <person name="Proust H."/>
            <person name="Prescott H."/>
            <person name="Dolan L."/>
        </authorList>
    </citation>
    <scope>NUCLEOTIDE SEQUENCE [LARGE SCALE GENOMIC DNA]</scope>
    <source>
        <tissue evidence="1">Whole gametophyte</tissue>
    </source>
</reference>